<name>A0AAE1SJN7_9SOLA</name>
<evidence type="ECO:0000313" key="2">
    <source>
        <dbReference type="EMBL" id="KAK4370607.1"/>
    </source>
</evidence>
<keyword evidence="3" id="KW-1185">Reference proteome</keyword>
<protein>
    <submittedName>
        <fullName evidence="2">Uncharacterized protein</fullName>
    </submittedName>
</protein>
<reference evidence="2" key="1">
    <citation type="submission" date="2023-12" db="EMBL/GenBank/DDBJ databases">
        <title>Genome assembly of Anisodus tanguticus.</title>
        <authorList>
            <person name="Wang Y.-J."/>
        </authorList>
    </citation>
    <scope>NUCLEOTIDE SEQUENCE</scope>
    <source>
        <strain evidence="2">KB-2021</strain>
        <tissue evidence="2">Leaf</tissue>
    </source>
</reference>
<evidence type="ECO:0000256" key="1">
    <source>
        <dbReference type="SAM" id="MobiDB-lite"/>
    </source>
</evidence>
<dbReference type="EMBL" id="JAVYJV010000005">
    <property type="protein sequence ID" value="KAK4370607.1"/>
    <property type="molecule type" value="Genomic_DNA"/>
</dbReference>
<proteinExistence type="predicted"/>
<feature type="region of interest" description="Disordered" evidence="1">
    <location>
        <begin position="81"/>
        <end position="128"/>
    </location>
</feature>
<dbReference type="Proteomes" id="UP001291623">
    <property type="component" value="Unassembled WGS sequence"/>
</dbReference>
<evidence type="ECO:0000313" key="3">
    <source>
        <dbReference type="Proteomes" id="UP001291623"/>
    </source>
</evidence>
<dbReference type="AlphaFoldDB" id="A0AAE1SJN7"/>
<accession>A0AAE1SJN7</accession>
<organism evidence="2 3">
    <name type="scientific">Anisodus tanguticus</name>
    <dbReference type="NCBI Taxonomy" id="243964"/>
    <lineage>
        <taxon>Eukaryota</taxon>
        <taxon>Viridiplantae</taxon>
        <taxon>Streptophyta</taxon>
        <taxon>Embryophyta</taxon>
        <taxon>Tracheophyta</taxon>
        <taxon>Spermatophyta</taxon>
        <taxon>Magnoliopsida</taxon>
        <taxon>eudicotyledons</taxon>
        <taxon>Gunneridae</taxon>
        <taxon>Pentapetalae</taxon>
        <taxon>asterids</taxon>
        <taxon>lamiids</taxon>
        <taxon>Solanales</taxon>
        <taxon>Solanaceae</taxon>
        <taxon>Solanoideae</taxon>
        <taxon>Hyoscyameae</taxon>
        <taxon>Anisodus</taxon>
    </lineage>
</organism>
<feature type="compositionally biased region" description="Basic and acidic residues" evidence="1">
    <location>
        <begin position="100"/>
        <end position="110"/>
    </location>
</feature>
<sequence>MATSVTRLHTVAHINGGLWRQYKRWIRRNKHFVLKLDTLANNVQYLTWLFPDEFAESEIGPEAGFVLGWLSSGIPGTKCFLQGGESENAENDSDSFCPQETKRQLDKPIGNKESGITKNNSFAELAES</sequence>
<gene>
    <name evidence="2" type="ORF">RND71_010082</name>
</gene>
<comment type="caution">
    <text evidence="2">The sequence shown here is derived from an EMBL/GenBank/DDBJ whole genome shotgun (WGS) entry which is preliminary data.</text>
</comment>